<dbReference type="InterPro" id="IPR026050">
    <property type="entry name" value="C1GALT1/C1GALT1_chp1"/>
</dbReference>
<keyword evidence="9" id="KW-0735">Signal-anchor</keyword>
<keyword evidence="8" id="KW-0547">Nucleotide-binding</keyword>
<keyword evidence="11" id="KW-0472">Membrane</keyword>
<evidence type="ECO:0000256" key="8">
    <source>
        <dbReference type="ARBA" id="ARBA00022741"/>
    </source>
</evidence>
<evidence type="ECO:0000313" key="13">
    <source>
        <dbReference type="Proteomes" id="UP000095280"/>
    </source>
</evidence>
<keyword evidence="10" id="KW-1133">Transmembrane helix</keyword>
<keyword evidence="5" id="KW-0328">Glycosyltransferase</keyword>
<accession>A0A1I8FAZ8</accession>
<comment type="similarity">
    <text evidence="3">Belongs to the glycosyltransferase 31 family. Beta3-Gal-T subfamily.</text>
</comment>
<dbReference type="Gene3D" id="3.90.550.50">
    <property type="match status" value="2"/>
</dbReference>
<dbReference type="Proteomes" id="UP000095280">
    <property type="component" value="Unplaced"/>
</dbReference>
<proteinExistence type="inferred from homology"/>
<dbReference type="GO" id="GO:0016263">
    <property type="term" value="F:glycoprotein-N-acetylgalactosamine 3-beta-galactosyltransferase activity"/>
    <property type="evidence" value="ECO:0007669"/>
    <property type="project" value="UniProtKB-EC"/>
</dbReference>
<dbReference type="PANTHER" id="PTHR23033">
    <property type="entry name" value="BETA1,3-GALACTOSYLTRANSFERASE"/>
    <property type="match status" value="1"/>
</dbReference>
<sequence>MSFQYADVHFNFDNFDFILKADDDSYFVMENMRYLLLSLDPDQPSLLGRVFKRAAGSSRSTPLVAPAICCHGERRKVFASKALKSGGTKPKACDLRSSMPPRDVKMGQCLAKLGVRILDTEDRQGLRGFHPLPLQYTLGLTSAPDWLIDYSYQKFRAIALEFLKQPAIHLNLHFLKSRRHVVAAHRSSFQAIPTNSIAARTAMLITTATLNRKIVAFSLGAMLGALATQIVMMATGSREPIEDYHHGNQASAYSLAPDPVNQLSTPTPTEAAPEAIEEIGKVRLLCLIMTHPGNYKTKAIARTTPGPTDLNLTDAYNNLWQKAWMSFDWAERWLNLDQFDFVLKADDDTFVVVENLRLLLAPLDPGQPVHLGRWFFYDRDPKQSYMSGGGGYVLSRAAVRLFLARAVRSASTPKECDLQEHTAEDWKMEKCVSSVAATFHYTDNLYLMEFLLY</sequence>
<evidence type="ECO:0000256" key="7">
    <source>
        <dbReference type="ARBA" id="ARBA00022692"/>
    </source>
</evidence>
<dbReference type="EC" id="2.4.1.122" evidence="4"/>
<reference evidence="14" key="1">
    <citation type="submission" date="2016-11" db="UniProtKB">
        <authorList>
            <consortium name="WormBaseParasite"/>
        </authorList>
    </citation>
    <scope>IDENTIFICATION</scope>
</reference>
<protein>
    <recommendedName>
        <fullName evidence="4">N-acetylgalactosaminide beta-1,3-galactosyltransferase</fullName>
        <ecNumber evidence="4">2.4.1.122</ecNumber>
    </recommendedName>
</protein>
<evidence type="ECO:0000256" key="9">
    <source>
        <dbReference type="ARBA" id="ARBA00022968"/>
    </source>
</evidence>
<evidence type="ECO:0000256" key="4">
    <source>
        <dbReference type="ARBA" id="ARBA00012557"/>
    </source>
</evidence>
<comment type="pathway">
    <text evidence="2">Protein modification; protein glycosylation.</text>
</comment>
<dbReference type="AlphaFoldDB" id="A0A1I8FAZ8"/>
<comment type="subcellular location">
    <subcellularLocation>
        <location evidence="1">Membrane</location>
        <topology evidence="1">Single-pass type II membrane protein</topology>
    </subcellularLocation>
</comment>
<feature type="domain" description="Fringe-like glycosyltransferase" evidence="12">
    <location>
        <begin position="340"/>
        <end position="413"/>
    </location>
</feature>
<evidence type="ECO:0000256" key="2">
    <source>
        <dbReference type="ARBA" id="ARBA00004922"/>
    </source>
</evidence>
<evidence type="ECO:0000256" key="11">
    <source>
        <dbReference type="ARBA" id="ARBA00023136"/>
    </source>
</evidence>
<evidence type="ECO:0000256" key="5">
    <source>
        <dbReference type="ARBA" id="ARBA00022676"/>
    </source>
</evidence>
<dbReference type="InterPro" id="IPR003378">
    <property type="entry name" value="Fringe-like_glycosylTrfase"/>
</dbReference>
<evidence type="ECO:0000256" key="1">
    <source>
        <dbReference type="ARBA" id="ARBA00004606"/>
    </source>
</evidence>
<keyword evidence="6" id="KW-0808">Transferase</keyword>
<evidence type="ECO:0000256" key="10">
    <source>
        <dbReference type="ARBA" id="ARBA00022989"/>
    </source>
</evidence>
<evidence type="ECO:0000256" key="3">
    <source>
        <dbReference type="ARBA" id="ARBA00006462"/>
    </source>
</evidence>
<dbReference type="Pfam" id="PF02434">
    <property type="entry name" value="Fringe"/>
    <property type="match status" value="1"/>
</dbReference>
<dbReference type="PANTHER" id="PTHR23033:SF14">
    <property type="entry name" value="GLYCOPROTEIN-N-ACETYLGALACTOSAMINE 3-BETA-GALACTOSYLTRANSFERASE 1-RELATED"/>
    <property type="match status" value="1"/>
</dbReference>
<dbReference type="WBParaSite" id="maker-unitig_27600-snap-gene-0.2-mRNA-1">
    <property type="protein sequence ID" value="maker-unitig_27600-snap-gene-0.2-mRNA-1"/>
    <property type="gene ID" value="maker-unitig_27600-snap-gene-0.2"/>
</dbReference>
<evidence type="ECO:0000313" key="14">
    <source>
        <dbReference type="WBParaSite" id="maker-unitig_27600-snap-gene-0.2-mRNA-1"/>
    </source>
</evidence>
<dbReference type="GO" id="GO:0016020">
    <property type="term" value="C:membrane"/>
    <property type="evidence" value="ECO:0007669"/>
    <property type="project" value="UniProtKB-SubCell"/>
</dbReference>
<organism evidence="13 14">
    <name type="scientific">Macrostomum lignano</name>
    <dbReference type="NCBI Taxonomy" id="282301"/>
    <lineage>
        <taxon>Eukaryota</taxon>
        <taxon>Metazoa</taxon>
        <taxon>Spiralia</taxon>
        <taxon>Lophotrochozoa</taxon>
        <taxon>Platyhelminthes</taxon>
        <taxon>Rhabditophora</taxon>
        <taxon>Macrostomorpha</taxon>
        <taxon>Macrostomida</taxon>
        <taxon>Macrostomidae</taxon>
        <taxon>Macrostomum</taxon>
    </lineage>
</organism>
<keyword evidence="7" id="KW-0812">Transmembrane</keyword>
<evidence type="ECO:0000259" key="12">
    <source>
        <dbReference type="Pfam" id="PF02434"/>
    </source>
</evidence>
<evidence type="ECO:0000256" key="6">
    <source>
        <dbReference type="ARBA" id="ARBA00022679"/>
    </source>
</evidence>
<keyword evidence="13" id="KW-1185">Reference proteome</keyword>
<dbReference type="GO" id="GO:0000166">
    <property type="term" value="F:nucleotide binding"/>
    <property type="evidence" value="ECO:0007669"/>
    <property type="project" value="UniProtKB-KW"/>
</dbReference>
<name>A0A1I8FAZ8_9PLAT</name>